<dbReference type="GO" id="GO:0050265">
    <property type="term" value="F:RNA uridylyltransferase activity"/>
    <property type="evidence" value="ECO:0007669"/>
    <property type="project" value="TreeGrafter"/>
</dbReference>
<sequence length="1155" mass="134039">MSTLFSLDAAESVIDNNHGSNNVKLLPIFMQSFTINRNKAKCIKCNAICKLEANHIIFHLLVCNGAMKIEKTTIPNYKFNCLLCHFEFNNFNNFKNHFFKYDHIKNSFDTRATTSYSYSCTSCNTHMYGFKNSILEHKCKPKKLSKLSELMVYVYENFNIHHKNTIFYCADCSNYTFNMTDLHIKKNCKAAADDSVRFECNSCLITFYDSKRLSYFVHKICSEHIILWCLNGDRTSRLSASKVPKLPLHISKYFINCSVLNESYCTICDEIIKFSDIVIYNHHIKCISSKNITFLNNNIPLKTINCNLCDFQNSSAEEEDMYQCWVDHIISFLHLRMIEQSKEKFKLYSYYCYTSKTIFYGSEDYIIKEQMLSNNNAIGHILYVPEIMVATYNQLNTFFSSGFLFCCGLCKDFPTNRYCKHSNIEFEKIFHCSSCEIVFNVQSDYNEHLVSSEHIILNYFKPDSEKELVFINHLTNLKPNVDDKNLINSTNGCIFMPLTDSDYDEDNFEQYNSNSLVSQNLSSELCSSSLESFETEGKQSCASKKDTECINNAKKLVSCRSSSTFESKENLVHCNKKKIASRFIDALLTQPKISSLNNYLRKNFELLNDMSEVMNIFVNSKVFFCAICDLVLSEDKDWTKHDTMFHNEINDLFVFNCAICQIYYISTSNDLNDHIHKSIEHNVMVKFKAYVKQNKDSNKPIIYNNDLTEQVEQNQKPNINNKNYVEIKDVNSNLKQNGYYLLNKLLKKKYGKFKQILNLSTSFIVLFKNIEKFKDLLDDSESLKKQYGFKIKCIELNEGEMLSSETKNLFCNWNTLCNVIESELISIQLASNSNLKTQENINRLCHSLCALKNVLSLTSSLEIYVFGSKTYGLANVNSDVDLYIDIGHTFNGDIANDIDQQIYLVNLFAEHFLLKPNEFKDVEEVSDARVPIVKFYHIPTKLNCDVSFKSGLSVCNSELINMYLSMDDTVKWIVCVVAKKWALQNNLKDRKLFTSYALVWLVLFYLMVENVIPPLVEIVKNTTFDTQEYIEGWNCTIGKWKSGIKFNNRYQLLLGFFKFYTQKTMLKEYVLCTSTGICMKKLNFFEKFNNLSRVKHTKFRTFSSKVKSNFNKFNGLVLQDPFELSFNITKNITSNNLTNFCKLCDQTVTVLLKLK</sequence>
<protein>
    <submittedName>
        <fullName evidence="2">Zinc finger C2H2-type</fullName>
    </submittedName>
</protein>
<dbReference type="AlphaFoldDB" id="A0A5E4N278"/>
<dbReference type="EMBL" id="CABPRJ010001452">
    <property type="protein sequence ID" value="VVC37662.1"/>
    <property type="molecule type" value="Genomic_DNA"/>
</dbReference>
<keyword evidence="3" id="KW-1185">Reference proteome</keyword>
<name>A0A5E4N278_9HEMI</name>
<organism evidence="2 3">
    <name type="scientific">Cinara cedri</name>
    <dbReference type="NCBI Taxonomy" id="506608"/>
    <lineage>
        <taxon>Eukaryota</taxon>
        <taxon>Metazoa</taxon>
        <taxon>Ecdysozoa</taxon>
        <taxon>Arthropoda</taxon>
        <taxon>Hexapoda</taxon>
        <taxon>Insecta</taxon>
        <taxon>Pterygota</taxon>
        <taxon>Neoptera</taxon>
        <taxon>Paraneoptera</taxon>
        <taxon>Hemiptera</taxon>
        <taxon>Sternorrhyncha</taxon>
        <taxon>Aphidomorpha</taxon>
        <taxon>Aphidoidea</taxon>
        <taxon>Aphididae</taxon>
        <taxon>Lachninae</taxon>
        <taxon>Cinara</taxon>
    </lineage>
</organism>
<evidence type="ECO:0000313" key="2">
    <source>
        <dbReference type="EMBL" id="VVC37662.1"/>
    </source>
</evidence>
<dbReference type="SUPFAM" id="SSF81631">
    <property type="entry name" value="PAP/OAS1 substrate-binding domain"/>
    <property type="match status" value="1"/>
</dbReference>
<proteinExistence type="predicted"/>
<gene>
    <name evidence="2" type="ORF">CINCED_3A006454</name>
</gene>
<dbReference type="Gene3D" id="3.30.460.10">
    <property type="entry name" value="Beta Polymerase, domain 2"/>
    <property type="match status" value="1"/>
</dbReference>
<dbReference type="PANTHER" id="PTHR12271">
    <property type="entry name" value="POLY A POLYMERASE CID PAP -RELATED"/>
    <property type="match status" value="1"/>
</dbReference>
<accession>A0A5E4N278</accession>
<dbReference type="SUPFAM" id="SSF81301">
    <property type="entry name" value="Nucleotidyltransferase"/>
    <property type="match status" value="1"/>
</dbReference>
<dbReference type="Proteomes" id="UP000325440">
    <property type="component" value="Unassembled WGS sequence"/>
</dbReference>
<dbReference type="PROSITE" id="PS00028">
    <property type="entry name" value="ZINC_FINGER_C2H2_1"/>
    <property type="match status" value="1"/>
</dbReference>
<dbReference type="InterPro" id="IPR013087">
    <property type="entry name" value="Znf_C2H2_type"/>
</dbReference>
<evidence type="ECO:0000313" key="3">
    <source>
        <dbReference type="Proteomes" id="UP000325440"/>
    </source>
</evidence>
<dbReference type="PANTHER" id="PTHR12271:SF66">
    <property type="entry name" value="TERMINAL URIDYLYLTRANSFERASE TAILOR"/>
    <property type="match status" value="1"/>
</dbReference>
<dbReference type="InterPro" id="IPR054708">
    <property type="entry name" value="MTPAP-like_central"/>
</dbReference>
<dbReference type="CDD" id="cd05402">
    <property type="entry name" value="NT_PAP_TUTase"/>
    <property type="match status" value="1"/>
</dbReference>
<dbReference type="OrthoDB" id="407432at2759"/>
<dbReference type="Gene3D" id="1.10.1410.10">
    <property type="match status" value="1"/>
</dbReference>
<dbReference type="GO" id="GO:0031123">
    <property type="term" value="P:RNA 3'-end processing"/>
    <property type="evidence" value="ECO:0007669"/>
    <property type="project" value="TreeGrafter"/>
</dbReference>
<dbReference type="InterPro" id="IPR043519">
    <property type="entry name" value="NT_sf"/>
</dbReference>
<evidence type="ECO:0000259" key="1">
    <source>
        <dbReference type="PROSITE" id="PS00028"/>
    </source>
</evidence>
<reference evidence="2 3" key="1">
    <citation type="submission" date="2019-08" db="EMBL/GenBank/DDBJ databases">
        <authorList>
            <person name="Alioto T."/>
            <person name="Alioto T."/>
            <person name="Gomez Garrido J."/>
        </authorList>
    </citation>
    <scope>NUCLEOTIDE SEQUENCE [LARGE SCALE GENOMIC DNA]</scope>
</reference>
<dbReference type="Pfam" id="PF22600">
    <property type="entry name" value="MTPAP-like_central"/>
    <property type="match status" value="1"/>
</dbReference>
<feature type="domain" description="C2H2-type" evidence="1">
    <location>
        <begin position="432"/>
        <end position="454"/>
    </location>
</feature>
<dbReference type="SMART" id="SM00355">
    <property type="entry name" value="ZnF_C2H2"/>
    <property type="match status" value="4"/>
</dbReference>